<dbReference type="PROSITE" id="PS51257">
    <property type="entry name" value="PROKAR_LIPOPROTEIN"/>
    <property type="match status" value="1"/>
</dbReference>
<name>A0A0W8E252_9ZZZZ</name>
<dbReference type="NCBIfam" id="TIGR02884">
    <property type="entry name" value="spore_pdaA"/>
    <property type="match status" value="1"/>
</dbReference>
<feature type="domain" description="NodB homology" evidence="1">
    <location>
        <begin position="109"/>
        <end position="292"/>
    </location>
</feature>
<dbReference type="InterPro" id="IPR050248">
    <property type="entry name" value="Polysacc_deacetylase_ArnD"/>
</dbReference>
<dbReference type="PANTHER" id="PTHR10587:SF78">
    <property type="entry name" value="PEPTIDOGLYCAN-N-ACETYLMURAMIC ACID DEACETYLASE PDAA"/>
    <property type="match status" value="1"/>
</dbReference>
<dbReference type="InterPro" id="IPR011330">
    <property type="entry name" value="Glyco_hydro/deAcase_b/a-brl"/>
</dbReference>
<evidence type="ECO:0000259" key="1">
    <source>
        <dbReference type="PROSITE" id="PS51677"/>
    </source>
</evidence>
<dbReference type="GO" id="GO:0005975">
    <property type="term" value="P:carbohydrate metabolic process"/>
    <property type="evidence" value="ECO:0007669"/>
    <property type="project" value="InterPro"/>
</dbReference>
<dbReference type="EMBL" id="LNQE01001918">
    <property type="protein sequence ID" value="KUG02470.1"/>
    <property type="molecule type" value="Genomic_DNA"/>
</dbReference>
<comment type="caution">
    <text evidence="2">The sequence shown here is derived from an EMBL/GenBank/DDBJ whole genome shotgun (WGS) entry which is preliminary data.</text>
</comment>
<gene>
    <name evidence="2" type="ORF">ASZ90_020102</name>
</gene>
<dbReference type="InterPro" id="IPR002509">
    <property type="entry name" value="NODB_dom"/>
</dbReference>
<dbReference type="PANTHER" id="PTHR10587">
    <property type="entry name" value="GLYCOSYL TRANSFERASE-RELATED"/>
    <property type="match status" value="1"/>
</dbReference>
<dbReference type="Pfam" id="PF01522">
    <property type="entry name" value="Polysacc_deac_1"/>
    <property type="match status" value="1"/>
</dbReference>
<proteinExistence type="predicted"/>
<organism evidence="2">
    <name type="scientific">hydrocarbon metagenome</name>
    <dbReference type="NCBI Taxonomy" id="938273"/>
    <lineage>
        <taxon>unclassified sequences</taxon>
        <taxon>metagenomes</taxon>
        <taxon>ecological metagenomes</taxon>
    </lineage>
</organism>
<dbReference type="GO" id="GO:0016020">
    <property type="term" value="C:membrane"/>
    <property type="evidence" value="ECO:0007669"/>
    <property type="project" value="TreeGrafter"/>
</dbReference>
<dbReference type="CDD" id="cd10948">
    <property type="entry name" value="CE4_BsPdaA_like"/>
    <property type="match status" value="1"/>
</dbReference>
<protein>
    <submittedName>
        <fullName evidence="2">Polysaccharide deacetylase</fullName>
    </submittedName>
</protein>
<dbReference type="SUPFAM" id="SSF88713">
    <property type="entry name" value="Glycoside hydrolase/deacetylase"/>
    <property type="match status" value="1"/>
</dbReference>
<evidence type="ECO:0000313" key="2">
    <source>
        <dbReference type="EMBL" id="KUG02470.1"/>
    </source>
</evidence>
<accession>A0A0W8E252</accession>
<dbReference type="AlphaFoldDB" id="A0A0W8E252"/>
<dbReference type="InterPro" id="IPR014235">
    <property type="entry name" value="Spore_PdaA"/>
</dbReference>
<dbReference type="Gene3D" id="3.20.20.370">
    <property type="entry name" value="Glycoside hydrolase/deacetylase"/>
    <property type="match status" value="1"/>
</dbReference>
<reference evidence="2" key="1">
    <citation type="journal article" date="2015" name="Proc. Natl. Acad. Sci. U.S.A.">
        <title>Networks of energetic and metabolic interactions define dynamics in microbial communities.</title>
        <authorList>
            <person name="Embree M."/>
            <person name="Liu J.K."/>
            <person name="Al-Bassam M.M."/>
            <person name="Zengler K."/>
        </authorList>
    </citation>
    <scope>NUCLEOTIDE SEQUENCE</scope>
</reference>
<dbReference type="GO" id="GO:0016810">
    <property type="term" value="F:hydrolase activity, acting on carbon-nitrogen (but not peptide) bonds"/>
    <property type="evidence" value="ECO:0007669"/>
    <property type="project" value="InterPro"/>
</dbReference>
<sequence length="300" mass="34119">MKKSLRNFVLLLTLILLLALAGCQKQTTVNDIEEPSSQPQETVQPVVDAPQPTKELPAVETPSSPVSTGFQTLNWYYVRNQDHKTPRINTDIDFSLADYDAYYIGSKEKVIFLTFDEGYENGYTAEILDTLKVNQVPAAFFVTGPYITSNPELVKRMVAEGHIVGNHSQTHPSMPSKTSNPEAFKREITDVEKSFLDLTGQEMPKYIRPPRGEYSEKSLQMTKELGYKTIFWSFAYQDWLVDQQPDPEASYQRIMQGTHNGQIMLLHAVSSTNTQILDRVIKDIQKEGYRFAPLTELEQI</sequence>
<dbReference type="PROSITE" id="PS51677">
    <property type="entry name" value="NODB"/>
    <property type="match status" value="1"/>
</dbReference>